<dbReference type="OrthoDB" id="1000146at2759"/>
<dbReference type="EMBL" id="BSYR01000026">
    <property type="protein sequence ID" value="GMI94968.1"/>
    <property type="molecule type" value="Genomic_DNA"/>
</dbReference>
<organism evidence="1 2">
    <name type="scientific">Hibiscus trionum</name>
    <name type="common">Flower of an hour</name>
    <dbReference type="NCBI Taxonomy" id="183268"/>
    <lineage>
        <taxon>Eukaryota</taxon>
        <taxon>Viridiplantae</taxon>
        <taxon>Streptophyta</taxon>
        <taxon>Embryophyta</taxon>
        <taxon>Tracheophyta</taxon>
        <taxon>Spermatophyta</taxon>
        <taxon>Magnoliopsida</taxon>
        <taxon>eudicotyledons</taxon>
        <taxon>Gunneridae</taxon>
        <taxon>Pentapetalae</taxon>
        <taxon>rosids</taxon>
        <taxon>malvids</taxon>
        <taxon>Malvales</taxon>
        <taxon>Malvaceae</taxon>
        <taxon>Malvoideae</taxon>
        <taxon>Hibiscus</taxon>
    </lineage>
</organism>
<gene>
    <name evidence="1" type="ORF">HRI_003166100</name>
</gene>
<evidence type="ECO:0000313" key="1">
    <source>
        <dbReference type="EMBL" id="GMI94968.1"/>
    </source>
</evidence>
<dbReference type="PANTHER" id="PTHR33116">
    <property type="entry name" value="REVERSE TRANSCRIPTASE ZINC-BINDING DOMAIN-CONTAINING PROTEIN-RELATED-RELATED"/>
    <property type="match status" value="1"/>
</dbReference>
<proteinExistence type="predicted"/>
<evidence type="ECO:0008006" key="3">
    <source>
        <dbReference type="Google" id="ProtNLM"/>
    </source>
</evidence>
<evidence type="ECO:0000313" key="2">
    <source>
        <dbReference type="Proteomes" id="UP001165190"/>
    </source>
</evidence>
<dbReference type="AlphaFoldDB" id="A0A9W7MB49"/>
<protein>
    <recommendedName>
        <fullName evidence="3">Reverse transcriptase zinc-binding domain-containing protein</fullName>
    </recommendedName>
</protein>
<keyword evidence="2" id="KW-1185">Reference proteome</keyword>
<accession>A0A9W7MB49</accession>
<sequence length="118" mass="13184">MPVSVVNKLNSIMAGFLWGDSADQRKTHWANWNLICQPLESGGLNVRNIVVHNRAMLGKWAWKFANDRDGLWKKVICSKYDINPSSLDIGDKPHRLASWQWRGVLNSAGAADGVGEIL</sequence>
<comment type="caution">
    <text evidence="1">The sequence shown here is derived from an EMBL/GenBank/DDBJ whole genome shotgun (WGS) entry which is preliminary data.</text>
</comment>
<dbReference type="PANTHER" id="PTHR33116:SF78">
    <property type="entry name" value="OS12G0587133 PROTEIN"/>
    <property type="match status" value="1"/>
</dbReference>
<reference evidence="1" key="1">
    <citation type="submission" date="2023-05" db="EMBL/GenBank/DDBJ databases">
        <title>Genome and transcriptome analyses reveal genes involved in the formation of fine ridges on petal epidermal cells in Hibiscus trionum.</title>
        <authorList>
            <person name="Koshimizu S."/>
            <person name="Masuda S."/>
            <person name="Ishii T."/>
            <person name="Shirasu K."/>
            <person name="Hoshino A."/>
            <person name="Arita M."/>
        </authorList>
    </citation>
    <scope>NUCLEOTIDE SEQUENCE</scope>
    <source>
        <strain evidence="1">Hamamatsu line</strain>
    </source>
</reference>
<dbReference type="Proteomes" id="UP001165190">
    <property type="component" value="Unassembled WGS sequence"/>
</dbReference>
<name>A0A9W7MB49_HIBTR</name>